<comment type="caution">
    <text evidence="1">The sequence shown here is derived from an EMBL/GenBank/DDBJ whole genome shotgun (WGS) entry which is preliminary data.</text>
</comment>
<evidence type="ECO:0000313" key="2">
    <source>
        <dbReference type="Proteomes" id="UP001143910"/>
    </source>
</evidence>
<keyword evidence="2" id="KW-1185">Reference proteome</keyword>
<dbReference type="Proteomes" id="UP001143910">
    <property type="component" value="Unassembled WGS sequence"/>
</dbReference>
<gene>
    <name evidence="1" type="ORF">NQ176_g7888</name>
</gene>
<accession>A0ACC1MWQ8</accession>
<name>A0ACC1MWQ8_9HYPO</name>
<dbReference type="EMBL" id="JANJQO010001420">
    <property type="protein sequence ID" value="KAJ2971041.1"/>
    <property type="molecule type" value="Genomic_DNA"/>
</dbReference>
<proteinExistence type="predicted"/>
<evidence type="ECO:0000313" key="1">
    <source>
        <dbReference type="EMBL" id="KAJ2971041.1"/>
    </source>
</evidence>
<organism evidence="1 2">
    <name type="scientific">Zarea fungicola</name>
    <dbReference type="NCBI Taxonomy" id="93591"/>
    <lineage>
        <taxon>Eukaryota</taxon>
        <taxon>Fungi</taxon>
        <taxon>Dikarya</taxon>
        <taxon>Ascomycota</taxon>
        <taxon>Pezizomycotina</taxon>
        <taxon>Sordariomycetes</taxon>
        <taxon>Hypocreomycetidae</taxon>
        <taxon>Hypocreales</taxon>
        <taxon>Cordycipitaceae</taxon>
        <taxon>Zarea</taxon>
    </lineage>
</organism>
<sequence>MPVARNTPEEKRRVRTGCLACRQRRRKCDEKKPQCTSCESRQVACKYAPRQDPGLGSYTEITFVDSGEPSVSSPSSRQGKTQLPSMTAPVKDFNRPPVSNINNWQRQPTSRPTYQTKANHSSWDAYFKTDGKDPIQRRIVLTRQFRYRTAPWMEAGDPDGAFGVSMMQMAQDYEPLQSLVAELASCQLFSHFDDSVLGETTRQLTDVDVPVKLVADAIICLIKNLCCRPSLWKPLHSNSGQNLLATASSVYDLTEPLQTLVRQQSRLDLAASILTSAQPATYASFYLPQDLPASVINSALRTSYDWALHNLTQCLHYIFSPSIASSESAFSSPGSPEVFSVNTANTSWHTLWIGCQPWYDSRPLEMQRLVDVGSLEMSQIDPSNLASFPIQLYTNAAAVQAAIFYHTTALLLLEHKPRLLSIPGRRYHFTSRSWHVRAIAGIATSNTFPEQWDPIVIASLLYTARDITHVAQQDALLECFQQISNHTGIPLDDEVEKLQTHWAAACLVENSLIR</sequence>
<protein>
    <submittedName>
        <fullName evidence="1">Uncharacterized protein</fullName>
    </submittedName>
</protein>
<reference evidence="1" key="1">
    <citation type="submission" date="2022-08" db="EMBL/GenBank/DDBJ databases">
        <title>Genome Sequence of Lecanicillium fungicola.</title>
        <authorList>
            <person name="Buettner E."/>
        </authorList>
    </citation>
    <scope>NUCLEOTIDE SEQUENCE</scope>
    <source>
        <strain evidence="1">Babe33</strain>
    </source>
</reference>